<dbReference type="EMBL" id="FOPP01000005">
    <property type="protein sequence ID" value="SFH13560.1"/>
    <property type="molecule type" value="Genomic_DNA"/>
</dbReference>
<evidence type="ECO:0000313" key="2">
    <source>
        <dbReference type="EMBL" id="SFH13560.1"/>
    </source>
</evidence>
<sequence length="478" mass="53775">MKKIYLCFLAFPLLVHAQQIQYAAKVLKYSSDLGGKLNSVKRIVGKPDAFPQGGASANAWVAKDALGSAFVEVEFENAQTVQQIAIFENLNAGCVTRVQVGDGSGKLHTVRKKMGGFMRWMTSLQTQGNTDRAYYFNKKRRKIEIAQNVENNADIEYIHLQTSENNVKVVRVDFNFGLKPGQKQIDAIAISDSDDPIQPQINIMEGAEDLSPAVNLIYSPRLDYDLSSIIVFDNQLYYTISRYEKAGEIHAVDLEKPTEILDITKKIRNDKKLNYILGYAPESKIILMGSENKFRRGGDELGFDFFKLNEGLYAYYKPLKITAYSNYGDYADAFLTKDGKRILFGVESDLTIGGFDLYYTQPKDETVFGILQNMGKGLNTAGDETNPFLLSDNKTLIFTSNGYSGYGGFDLYVSTRLDDTWKNWSEPKNLGPKVNGSSFDTNPFYDEKTEYLYYVSFRDGNSVIQKIKIPITQLTGSK</sequence>
<dbReference type="SUPFAM" id="SSF82171">
    <property type="entry name" value="DPP6 N-terminal domain-like"/>
    <property type="match status" value="1"/>
</dbReference>
<proteinExistence type="predicted"/>
<dbReference type="STRING" id="414048.SAMN04489864_105283"/>
<dbReference type="Proteomes" id="UP000199666">
    <property type="component" value="Unassembled WGS sequence"/>
</dbReference>
<organism evidence="2 3">
    <name type="scientific">Pedobacter insulae</name>
    <dbReference type="NCBI Taxonomy" id="414048"/>
    <lineage>
        <taxon>Bacteria</taxon>
        <taxon>Pseudomonadati</taxon>
        <taxon>Bacteroidota</taxon>
        <taxon>Sphingobacteriia</taxon>
        <taxon>Sphingobacteriales</taxon>
        <taxon>Sphingobacteriaceae</taxon>
        <taxon>Pedobacter</taxon>
    </lineage>
</organism>
<keyword evidence="1" id="KW-0732">Signal</keyword>
<evidence type="ECO:0000256" key="1">
    <source>
        <dbReference type="SAM" id="SignalP"/>
    </source>
</evidence>
<dbReference type="AlphaFoldDB" id="A0A1I2XJB6"/>
<feature type="chain" id="PRO_5011515432" evidence="1">
    <location>
        <begin position="18"/>
        <end position="478"/>
    </location>
</feature>
<reference evidence="2 3" key="1">
    <citation type="submission" date="2016-10" db="EMBL/GenBank/DDBJ databases">
        <authorList>
            <person name="de Groot N.N."/>
        </authorList>
    </citation>
    <scope>NUCLEOTIDE SEQUENCE [LARGE SCALE GENOMIC DNA]</scope>
    <source>
        <strain evidence="2 3">DSM 18684</strain>
    </source>
</reference>
<dbReference type="Pfam" id="PF07676">
    <property type="entry name" value="PD40"/>
    <property type="match status" value="2"/>
</dbReference>
<gene>
    <name evidence="2" type="ORF">SAMN04489864_105283</name>
</gene>
<protein>
    <submittedName>
        <fullName evidence="2">WD40-like Beta Propeller Repeat</fullName>
    </submittedName>
</protein>
<dbReference type="InterPro" id="IPR011659">
    <property type="entry name" value="WD40"/>
</dbReference>
<evidence type="ECO:0000313" key="3">
    <source>
        <dbReference type="Proteomes" id="UP000199666"/>
    </source>
</evidence>
<dbReference type="OrthoDB" id="9809364at2"/>
<name>A0A1I2XJB6_9SPHI</name>
<keyword evidence="3" id="KW-1185">Reference proteome</keyword>
<dbReference type="RefSeq" id="WP_090993849.1">
    <property type="nucleotide sequence ID" value="NZ_FOPP01000005.1"/>
</dbReference>
<accession>A0A1I2XJB6</accession>
<feature type="signal peptide" evidence="1">
    <location>
        <begin position="1"/>
        <end position="17"/>
    </location>
</feature>